<dbReference type="PANTHER" id="PTHR30250:SF26">
    <property type="entry name" value="PSMA PROTEIN"/>
    <property type="match status" value="1"/>
</dbReference>
<keyword evidence="9" id="KW-1185">Reference proteome</keyword>
<dbReference type="Proteomes" id="UP000186228">
    <property type="component" value="Unassembled WGS sequence"/>
</dbReference>
<feature type="transmembrane region" description="Helical" evidence="6">
    <location>
        <begin position="296"/>
        <end position="315"/>
    </location>
</feature>
<name>A0A1C3U137_9HYPH</name>
<evidence type="ECO:0000256" key="3">
    <source>
        <dbReference type="ARBA" id="ARBA00022692"/>
    </source>
</evidence>
<keyword evidence="5 6" id="KW-0472">Membrane</keyword>
<keyword evidence="4 6" id="KW-1133">Transmembrane helix</keyword>
<feature type="transmembrane region" description="Helical" evidence="6">
    <location>
        <begin position="94"/>
        <end position="115"/>
    </location>
</feature>
<sequence>MAMSAFVSNLLKSSLISLAATSISLAAGFASSIIAARLLGPEGSGKVAYALWIATSAAALADMGLPQTLLRNTGGLAGNDDGWKVLVRTALRSFLISVSMIGAGILLFAAITYAYHDARPAWFWLVTGLLFLSYAFYVFSTAVARGRNRFGQTARTTLLGGTMQIPFVFIGAWLLGPTGALIGYVARYLPQALKLRDYVDPTAKYSRETLSPEMLRYGRYIWFSDLVEILILSRIEFLFLGVFLSPASIGYFAAGLGLAGLIEQIMLQISPALIVHFTEAHAKSDQQSLNAAYRRVIRIVALVMLPISMGGATIMPELLPLIFGDAFEPAVPAAATLLAFVWIAGISVIPWGIISASGRSAILLRVQVTSAAATISLLTALVPSLGLEGAALARAMTVTLTFVLLGWMAWKHVRVSVPLTALAKTVLAAALCAGAASFGVYSLDGLPALLSAIPAGAITYLLAIRCLRLITPEDIEILMATAGGKLPIGSRPFAGRLLSFLAPG</sequence>
<feature type="signal peptide" evidence="7">
    <location>
        <begin position="1"/>
        <end position="19"/>
    </location>
</feature>
<evidence type="ECO:0000313" key="9">
    <source>
        <dbReference type="Proteomes" id="UP000186228"/>
    </source>
</evidence>
<evidence type="ECO:0000256" key="1">
    <source>
        <dbReference type="ARBA" id="ARBA00004651"/>
    </source>
</evidence>
<evidence type="ECO:0000256" key="2">
    <source>
        <dbReference type="ARBA" id="ARBA00022475"/>
    </source>
</evidence>
<dbReference type="AlphaFoldDB" id="A0A1C3U137"/>
<evidence type="ECO:0000256" key="6">
    <source>
        <dbReference type="SAM" id="Phobius"/>
    </source>
</evidence>
<keyword evidence="3 6" id="KW-0812">Transmembrane</keyword>
<feature type="chain" id="PRO_5008682618" evidence="7">
    <location>
        <begin position="20"/>
        <end position="504"/>
    </location>
</feature>
<dbReference type="PANTHER" id="PTHR30250">
    <property type="entry name" value="PST FAMILY PREDICTED COLANIC ACID TRANSPORTER"/>
    <property type="match status" value="1"/>
</dbReference>
<feature type="transmembrane region" description="Helical" evidence="6">
    <location>
        <begin position="335"/>
        <end position="354"/>
    </location>
</feature>
<feature type="transmembrane region" description="Helical" evidence="6">
    <location>
        <begin position="121"/>
        <end position="144"/>
    </location>
</feature>
<evidence type="ECO:0000256" key="7">
    <source>
        <dbReference type="SAM" id="SignalP"/>
    </source>
</evidence>
<evidence type="ECO:0000256" key="4">
    <source>
        <dbReference type="ARBA" id="ARBA00022989"/>
    </source>
</evidence>
<protein>
    <submittedName>
        <fullName evidence="8">Membrane protein involved in the export of O-antigen and teichoic acid</fullName>
    </submittedName>
</protein>
<organism evidence="8 9">
    <name type="scientific">Rhizobium hainanense</name>
    <dbReference type="NCBI Taxonomy" id="52131"/>
    <lineage>
        <taxon>Bacteria</taxon>
        <taxon>Pseudomonadati</taxon>
        <taxon>Pseudomonadota</taxon>
        <taxon>Alphaproteobacteria</taxon>
        <taxon>Hyphomicrobiales</taxon>
        <taxon>Rhizobiaceae</taxon>
        <taxon>Rhizobium/Agrobacterium group</taxon>
        <taxon>Rhizobium</taxon>
    </lineage>
</organism>
<reference evidence="9" key="1">
    <citation type="submission" date="2016-08" db="EMBL/GenBank/DDBJ databases">
        <authorList>
            <person name="Varghese N."/>
            <person name="Submissions Spin"/>
        </authorList>
    </citation>
    <scope>NUCLEOTIDE SEQUENCE [LARGE SCALE GENOMIC DNA]</scope>
    <source>
        <strain evidence="9">CCBAU 57015</strain>
    </source>
</reference>
<evidence type="ECO:0000313" key="8">
    <source>
        <dbReference type="EMBL" id="SCB09177.1"/>
    </source>
</evidence>
<feature type="transmembrane region" description="Helical" evidence="6">
    <location>
        <begin position="449"/>
        <end position="470"/>
    </location>
</feature>
<dbReference type="STRING" id="52131.GA0061100_101444"/>
<proteinExistence type="predicted"/>
<feature type="transmembrane region" description="Helical" evidence="6">
    <location>
        <begin position="165"/>
        <end position="186"/>
    </location>
</feature>
<feature type="transmembrane region" description="Helical" evidence="6">
    <location>
        <begin position="46"/>
        <end position="65"/>
    </location>
</feature>
<dbReference type="GO" id="GO:0005886">
    <property type="term" value="C:plasma membrane"/>
    <property type="evidence" value="ECO:0007669"/>
    <property type="project" value="UniProtKB-SubCell"/>
</dbReference>
<feature type="transmembrane region" description="Helical" evidence="6">
    <location>
        <begin position="237"/>
        <end position="262"/>
    </location>
</feature>
<keyword evidence="2" id="KW-1003">Cell membrane</keyword>
<dbReference type="Pfam" id="PF13440">
    <property type="entry name" value="Polysacc_synt_3"/>
    <property type="match status" value="1"/>
</dbReference>
<feature type="transmembrane region" description="Helical" evidence="6">
    <location>
        <begin position="391"/>
        <end position="410"/>
    </location>
</feature>
<feature type="transmembrane region" description="Helical" evidence="6">
    <location>
        <begin position="422"/>
        <end position="443"/>
    </location>
</feature>
<accession>A0A1C3U137</accession>
<evidence type="ECO:0000256" key="5">
    <source>
        <dbReference type="ARBA" id="ARBA00023136"/>
    </source>
</evidence>
<dbReference type="EMBL" id="FMAC01000001">
    <property type="protein sequence ID" value="SCB09177.1"/>
    <property type="molecule type" value="Genomic_DNA"/>
</dbReference>
<comment type="subcellular location">
    <subcellularLocation>
        <location evidence="1">Cell membrane</location>
        <topology evidence="1">Multi-pass membrane protein</topology>
    </subcellularLocation>
</comment>
<keyword evidence="7" id="KW-0732">Signal</keyword>
<feature type="transmembrane region" description="Helical" evidence="6">
    <location>
        <begin position="366"/>
        <end position="385"/>
    </location>
</feature>
<dbReference type="InterPro" id="IPR050833">
    <property type="entry name" value="Poly_Biosynth_Transport"/>
</dbReference>
<gene>
    <name evidence="8" type="ORF">GA0061100_101444</name>
</gene>